<organism evidence="2 3">
    <name type="scientific">Hymenobacter coccineus</name>
    <dbReference type="NCBI Taxonomy" id="1908235"/>
    <lineage>
        <taxon>Bacteria</taxon>
        <taxon>Pseudomonadati</taxon>
        <taxon>Bacteroidota</taxon>
        <taxon>Cytophagia</taxon>
        <taxon>Cytophagales</taxon>
        <taxon>Hymenobacteraceae</taxon>
        <taxon>Hymenobacter</taxon>
    </lineage>
</organism>
<dbReference type="InterPro" id="IPR011047">
    <property type="entry name" value="Quinoprotein_ADH-like_sf"/>
</dbReference>
<keyword evidence="3" id="KW-1185">Reference proteome</keyword>
<dbReference type="AlphaFoldDB" id="A0A1G1TAP0"/>
<feature type="signal peptide" evidence="1">
    <location>
        <begin position="1"/>
        <end position="27"/>
    </location>
</feature>
<evidence type="ECO:0000256" key="1">
    <source>
        <dbReference type="SAM" id="SignalP"/>
    </source>
</evidence>
<feature type="chain" id="PRO_5009579285" description="Secretion system C-terminal sorting domain-containing protein" evidence="1">
    <location>
        <begin position="28"/>
        <end position="599"/>
    </location>
</feature>
<comment type="caution">
    <text evidence="2">The sequence shown here is derived from an EMBL/GenBank/DDBJ whole genome shotgun (WGS) entry which is preliminary data.</text>
</comment>
<sequence length="599" mass="61545">MFAMRLSPTCRLLASAFFLLLPAWLRAQNPARVPWAWVEPAPSPAGSSGFGVATDAAGNVYVTGYFRQALTIGSTTLTADSTDAFLAKYTAQGAPVWARRLGSTGQGVGYDVAADAAGNCYVAGAFRGTVALNAATTLVSQSDADEFLVKFDPQGAPVWGQRSSDLAPLLRGQGPPLLTFPLSPYLNVRLAVDGQGNLYSAGRFRGTTTRGTLAFTAQGPAYAFDALVTKYTPQGQVLWARQGGGTGSDYAGDVAVDAAGNVLVVGGYNDAATFGAVTFPSAGASPASYHNLFLLKYDAQGAVVWGRPVAAASSGNYALMRGVGVDAAGNAYVLGDFLPTLTLGATTFSLPVASSAHVFLAKYDPQGTVAWARMAGSTPPNTGWVSNGLGLAVHPDGTTTVTGPFDTAISFGALTLTTTGAYNQIYAARYSTQGALLWAARAGGGVRAPTYSGNQNAGYGVALDPDGSAYLTGMYGGRADFGPFWLDSTATARPTAYVAKIGAARALATRGAQRFAEALTVAPTPAAGGGTVSVRWAEAPTAPAELRVVNALGQLVLRRSLARGTQAVDLSTAGWRAGWYRVQLVGDGGSRGGPLLVVP</sequence>
<dbReference type="InterPro" id="IPR052918">
    <property type="entry name" value="Motility_Chemotaxis_Reg"/>
</dbReference>
<protein>
    <recommendedName>
        <fullName evidence="4">Secretion system C-terminal sorting domain-containing protein</fullName>
    </recommendedName>
</protein>
<reference evidence="2 3" key="1">
    <citation type="submission" date="2016-08" db="EMBL/GenBank/DDBJ databases">
        <title>Hymenobacter coccineus sp. nov., Hymenobacter lapidarius sp. nov. and Hymenobacter glacialis sp. nov., isolated from Antarctic soil.</title>
        <authorList>
            <person name="Sedlacek I."/>
            <person name="Kralova S."/>
            <person name="Kyrova K."/>
            <person name="Maslanova I."/>
            <person name="Stankova E."/>
            <person name="Vrbovska V."/>
            <person name="Nemec M."/>
            <person name="Bartak M."/>
            <person name="Svec P."/>
            <person name="Busse H.-J."/>
            <person name="Pantucek R."/>
        </authorList>
    </citation>
    <scope>NUCLEOTIDE SEQUENCE [LARGE SCALE GENOMIC DNA]</scope>
    <source>
        <strain evidence="2 3">CCM 8649</strain>
    </source>
</reference>
<dbReference type="Proteomes" id="UP000177506">
    <property type="component" value="Unassembled WGS sequence"/>
</dbReference>
<accession>A0A1G1TAP0</accession>
<evidence type="ECO:0000313" key="3">
    <source>
        <dbReference type="Proteomes" id="UP000177506"/>
    </source>
</evidence>
<dbReference type="PANTHER" id="PTHR35580">
    <property type="entry name" value="CELL SURFACE GLYCOPROTEIN (S-LAYER PROTEIN)-LIKE PROTEIN"/>
    <property type="match status" value="1"/>
</dbReference>
<dbReference type="PANTHER" id="PTHR35580:SF1">
    <property type="entry name" value="PHYTASE-LIKE DOMAIN-CONTAINING PROTEIN"/>
    <property type="match status" value="1"/>
</dbReference>
<evidence type="ECO:0000313" key="2">
    <source>
        <dbReference type="EMBL" id="OGX87953.1"/>
    </source>
</evidence>
<dbReference type="Gene3D" id="2.120.10.30">
    <property type="entry name" value="TolB, C-terminal domain"/>
    <property type="match status" value="1"/>
</dbReference>
<keyword evidence="1" id="KW-0732">Signal</keyword>
<dbReference type="SUPFAM" id="SSF50998">
    <property type="entry name" value="Quinoprotein alcohol dehydrogenase-like"/>
    <property type="match status" value="1"/>
</dbReference>
<dbReference type="InterPro" id="IPR011042">
    <property type="entry name" value="6-blade_b-propeller_TolB-like"/>
</dbReference>
<dbReference type="EMBL" id="MDZA01000344">
    <property type="protein sequence ID" value="OGX87953.1"/>
    <property type="molecule type" value="Genomic_DNA"/>
</dbReference>
<name>A0A1G1TAP0_9BACT</name>
<gene>
    <name evidence="2" type="ORF">BEN49_10465</name>
</gene>
<evidence type="ECO:0008006" key="4">
    <source>
        <dbReference type="Google" id="ProtNLM"/>
    </source>
</evidence>
<proteinExistence type="predicted"/>